<organism evidence="1 2">
    <name type="scientific">Gossypium darwinii</name>
    <name type="common">Darwin's cotton</name>
    <name type="synonym">Gossypium barbadense var. darwinii</name>
    <dbReference type="NCBI Taxonomy" id="34276"/>
    <lineage>
        <taxon>Eukaryota</taxon>
        <taxon>Viridiplantae</taxon>
        <taxon>Streptophyta</taxon>
        <taxon>Embryophyta</taxon>
        <taxon>Tracheophyta</taxon>
        <taxon>Spermatophyta</taxon>
        <taxon>Magnoliopsida</taxon>
        <taxon>eudicotyledons</taxon>
        <taxon>Gunneridae</taxon>
        <taxon>Pentapetalae</taxon>
        <taxon>rosids</taxon>
        <taxon>malvids</taxon>
        <taxon>Malvales</taxon>
        <taxon>Malvaceae</taxon>
        <taxon>Malvoideae</taxon>
        <taxon>Gossypium</taxon>
    </lineage>
</organism>
<reference evidence="1 2" key="1">
    <citation type="submission" date="2019-06" db="EMBL/GenBank/DDBJ databases">
        <title>WGS assembly of Gossypium darwinii.</title>
        <authorList>
            <person name="Chen Z.J."/>
            <person name="Sreedasyam A."/>
            <person name="Ando A."/>
            <person name="Song Q."/>
            <person name="De L."/>
            <person name="Hulse-Kemp A."/>
            <person name="Ding M."/>
            <person name="Ye W."/>
            <person name="Kirkbride R."/>
            <person name="Jenkins J."/>
            <person name="Plott C."/>
            <person name="Lovell J."/>
            <person name="Lin Y.-M."/>
            <person name="Vaughn R."/>
            <person name="Liu B."/>
            <person name="Li W."/>
            <person name="Simpson S."/>
            <person name="Scheffler B."/>
            <person name="Saski C."/>
            <person name="Grover C."/>
            <person name="Hu G."/>
            <person name="Conover J."/>
            <person name="Carlson J."/>
            <person name="Shu S."/>
            <person name="Boston L."/>
            <person name="Williams M."/>
            <person name="Peterson D."/>
            <person name="Mcgee K."/>
            <person name="Jones D."/>
            <person name="Wendel J."/>
            <person name="Stelly D."/>
            <person name="Grimwood J."/>
            <person name="Schmutz J."/>
        </authorList>
    </citation>
    <scope>NUCLEOTIDE SEQUENCE [LARGE SCALE GENOMIC DNA]</scope>
    <source>
        <strain evidence="1">1808015.09</strain>
    </source>
</reference>
<name>A0A5D2EJ21_GOSDA</name>
<dbReference type="Proteomes" id="UP000323506">
    <property type="component" value="Chromosome A11"/>
</dbReference>
<keyword evidence="2" id="KW-1185">Reference proteome</keyword>
<protein>
    <submittedName>
        <fullName evidence="1">Uncharacterized protein</fullName>
    </submittedName>
</protein>
<accession>A0A5D2EJ21</accession>
<sequence>MILNLSNGNGSNGRDCSIKAKKNDFKMRGVLPYSLSQKLRNQL</sequence>
<evidence type="ECO:0000313" key="1">
    <source>
        <dbReference type="EMBL" id="TYG93513.1"/>
    </source>
</evidence>
<gene>
    <name evidence="1" type="ORF">ES288_A11G116600v1</name>
</gene>
<dbReference type="AlphaFoldDB" id="A0A5D2EJ21"/>
<dbReference type="EMBL" id="CM017698">
    <property type="protein sequence ID" value="TYG93513.1"/>
    <property type="molecule type" value="Genomic_DNA"/>
</dbReference>
<evidence type="ECO:0000313" key="2">
    <source>
        <dbReference type="Proteomes" id="UP000323506"/>
    </source>
</evidence>
<proteinExistence type="predicted"/>